<dbReference type="Proteomes" id="UP001054945">
    <property type="component" value="Unassembled WGS sequence"/>
</dbReference>
<organism evidence="2 3">
    <name type="scientific">Caerostris extrusa</name>
    <name type="common">Bark spider</name>
    <name type="synonym">Caerostris bankana</name>
    <dbReference type="NCBI Taxonomy" id="172846"/>
    <lineage>
        <taxon>Eukaryota</taxon>
        <taxon>Metazoa</taxon>
        <taxon>Ecdysozoa</taxon>
        <taxon>Arthropoda</taxon>
        <taxon>Chelicerata</taxon>
        <taxon>Arachnida</taxon>
        <taxon>Araneae</taxon>
        <taxon>Araneomorphae</taxon>
        <taxon>Entelegynae</taxon>
        <taxon>Araneoidea</taxon>
        <taxon>Araneidae</taxon>
        <taxon>Caerostris</taxon>
    </lineage>
</organism>
<name>A0AAV4X358_CAEEX</name>
<dbReference type="AlphaFoldDB" id="A0AAV4X358"/>
<gene>
    <name evidence="2" type="ORF">CEXT_487371</name>
</gene>
<sequence>MSGKIDRGYTFRVNDIRCWTSGCVSSERRRAGIFLWIMTKFCFGLYLLVYGKDVFNGGVQIFIDKVTSEWALLQCPIRTYLCHLENRPAATLSVRS</sequence>
<accession>A0AAV4X358</accession>
<keyword evidence="3" id="KW-1185">Reference proteome</keyword>
<evidence type="ECO:0000313" key="3">
    <source>
        <dbReference type="Proteomes" id="UP001054945"/>
    </source>
</evidence>
<evidence type="ECO:0000313" key="2">
    <source>
        <dbReference type="EMBL" id="GIY89680.1"/>
    </source>
</evidence>
<feature type="transmembrane region" description="Helical" evidence="1">
    <location>
        <begin position="31"/>
        <end position="49"/>
    </location>
</feature>
<reference evidence="2 3" key="1">
    <citation type="submission" date="2021-06" db="EMBL/GenBank/DDBJ databases">
        <title>Caerostris extrusa draft genome.</title>
        <authorList>
            <person name="Kono N."/>
            <person name="Arakawa K."/>
        </authorList>
    </citation>
    <scope>NUCLEOTIDE SEQUENCE [LARGE SCALE GENOMIC DNA]</scope>
</reference>
<keyword evidence="1" id="KW-0812">Transmembrane</keyword>
<keyword evidence="1" id="KW-0472">Membrane</keyword>
<evidence type="ECO:0000256" key="1">
    <source>
        <dbReference type="SAM" id="Phobius"/>
    </source>
</evidence>
<proteinExistence type="predicted"/>
<dbReference type="EMBL" id="BPLR01017242">
    <property type="protein sequence ID" value="GIY89680.1"/>
    <property type="molecule type" value="Genomic_DNA"/>
</dbReference>
<keyword evidence="1" id="KW-1133">Transmembrane helix</keyword>
<protein>
    <submittedName>
        <fullName evidence="2">Uncharacterized protein</fullName>
    </submittedName>
</protein>
<comment type="caution">
    <text evidence="2">The sequence shown here is derived from an EMBL/GenBank/DDBJ whole genome shotgun (WGS) entry which is preliminary data.</text>
</comment>